<gene>
    <name evidence="2" type="ORF">CFBP5877_10670</name>
</gene>
<keyword evidence="1" id="KW-1133">Transmembrane helix</keyword>
<evidence type="ECO:0000256" key="1">
    <source>
        <dbReference type="SAM" id="Phobius"/>
    </source>
</evidence>
<dbReference type="RefSeq" id="WP_080824452.1">
    <property type="nucleotide sequence ID" value="NZ_CP039888.1"/>
</dbReference>
<feature type="transmembrane region" description="Helical" evidence="1">
    <location>
        <begin position="15"/>
        <end position="36"/>
    </location>
</feature>
<dbReference type="EMBL" id="CP039897">
    <property type="protein sequence ID" value="QCL79484.1"/>
    <property type="molecule type" value="Genomic_DNA"/>
</dbReference>
<organism evidence="2 3">
    <name type="scientific">Agrobacterium tumefaciens</name>
    <dbReference type="NCBI Taxonomy" id="358"/>
    <lineage>
        <taxon>Bacteria</taxon>
        <taxon>Pseudomonadati</taxon>
        <taxon>Pseudomonadota</taxon>
        <taxon>Alphaproteobacteria</taxon>
        <taxon>Hyphomicrobiales</taxon>
        <taxon>Rhizobiaceae</taxon>
        <taxon>Rhizobium/Agrobacterium group</taxon>
        <taxon>Agrobacterium</taxon>
        <taxon>Agrobacterium tumefaciens complex</taxon>
    </lineage>
</organism>
<dbReference type="AlphaFoldDB" id="A0AAE6BEE6"/>
<evidence type="ECO:0000313" key="3">
    <source>
        <dbReference type="Proteomes" id="UP000298579"/>
    </source>
</evidence>
<name>A0AAE6BEE6_AGRTU</name>
<protein>
    <submittedName>
        <fullName evidence="2">Uncharacterized protein</fullName>
    </submittedName>
</protein>
<keyword evidence="1" id="KW-0472">Membrane</keyword>
<proteinExistence type="predicted"/>
<keyword evidence="1" id="KW-0812">Transmembrane</keyword>
<feature type="transmembrane region" description="Helical" evidence="1">
    <location>
        <begin position="48"/>
        <end position="70"/>
    </location>
</feature>
<sequence>MTNEHILYIPRRAKIVITALAIFFFLLSIAVVLVLLNEKADAGVVTTGLTLAQTCAAGLGVIAIVFYTRFNVNVSFLKKRTEDFLIREIPDALRIVDYKDSLFTELTRAYRPNPLVTKTRIMANYDHGNHYCQYRVLAYGVEQKIYVQVNVKRFVVSYFLDADLAGEADIRQRLNYVVAAAEAAGYSYKYEDVHDTAHGSVSAQLRLFKTLPDDFLVNASERLFLANDFASMTRALIRALPGCVVDLPIKSDVTETDEVA</sequence>
<dbReference type="Proteomes" id="UP000298579">
    <property type="component" value="Chromosome circular"/>
</dbReference>
<evidence type="ECO:0000313" key="2">
    <source>
        <dbReference type="EMBL" id="QCL79484.1"/>
    </source>
</evidence>
<accession>A0AAE6BEE6</accession>
<reference evidence="2 3" key="1">
    <citation type="submission" date="2019-04" db="EMBL/GenBank/DDBJ databases">
        <title>Complete genome sequence of Agrobacterium tumefaciens CFBP5877.</title>
        <authorList>
            <person name="Huang Y.-Y."/>
            <person name="Chiang H.-Y."/>
            <person name="Chou L."/>
            <person name="Lai E.-M."/>
            <person name="Kuo C.-H."/>
        </authorList>
    </citation>
    <scope>NUCLEOTIDE SEQUENCE [LARGE SCALE GENOMIC DNA]</scope>
    <source>
        <strain evidence="2 3">CFBP5877</strain>
    </source>
</reference>